<keyword evidence="1" id="KW-0472">Membrane</keyword>
<proteinExistence type="predicted"/>
<keyword evidence="1" id="KW-0812">Transmembrane</keyword>
<dbReference type="STRING" id="584708.Apau_0806"/>
<protein>
    <recommendedName>
        <fullName evidence="4">DUF4321 domain-containing protein</fullName>
    </recommendedName>
</protein>
<accession>E3CVH8</accession>
<dbReference type="RefSeq" id="WP_006300402.1">
    <property type="nucleotide sequence ID" value="NZ_CM001022.1"/>
</dbReference>
<evidence type="ECO:0008006" key="4">
    <source>
        <dbReference type="Google" id="ProtNLM"/>
    </source>
</evidence>
<dbReference type="OrthoDB" id="5544at2"/>
<dbReference type="AlphaFoldDB" id="E3CVH8"/>
<dbReference type="EMBL" id="CM001022">
    <property type="protein sequence ID" value="EFQ23234.1"/>
    <property type="molecule type" value="Genomic_DNA"/>
</dbReference>
<feature type="transmembrane region" description="Helical" evidence="1">
    <location>
        <begin position="12"/>
        <end position="37"/>
    </location>
</feature>
<dbReference type="PaxDb" id="584708-Apau_0806"/>
<evidence type="ECO:0000256" key="1">
    <source>
        <dbReference type="SAM" id="Phobius"/>
    </source>
</evidence>
<feature type="transmembrane region" description="Helical" evidence="1">
    <location>
        <begin position="57"/>
        <end position="80"/>
    </location>
</feature>
<dbReference type="Proteomes" id="UP000005096">
    <property type="component" value="Chromosome"/>
</dbReference>
<keyword evidence="1" id="KW-1133">Transmembrane helix</keyword>
<name>E3CVH8_9BACT</name>
<evidence type="ECO:0000313" key="3">
    <source>
        <dbReference type="Proteomes" id="UP000005096"/>
    </source>
</evidence>
<keyword evidence="3" id="KW-1185">Reference proteome</keyword>
<gene>
    <name evidence="2" type="ORF">Apau_0806</name>
</gene>
<sequence length="81" mass="9263">MRGAVSSLRWWIFLACVVLGTFMGIFFQHFSTTAPLFRDVVRWGWNVDRVDFLALEFGFHFALRLNLGTLLGGVVGLWVAR</sequence>
<dbReference type="HOGENOM" id="CLU_195026_0_0_0"/>
<reference evidence="2 3" key="1">
    <citation type="journal article" date="2010" name="Stand. Genomic Sci.">
        <title>Non-contiguous finished genome sequence of Aminomonas paucivorans type strain (GLU-3).</title>
        <authorList>
            <person name="Pitluck S."/>
            <person name="Yasawong M."/>
            <person name="Held B."/>
            <person name="Lapidus A."/>
            <person name="Nolan M."/>
            <person name="Copeland A."/>
            <person name="Lucas S."/>
            <person name="Del Rio T.G."/>
            <person name="Tice H."/>
            <person name="Cheng J.F."/>
            <person name="Chertkov O."/>
            <person name="Goodwin L."/>
            <person name="Tapia R."/>
            <person name="Han C."/>
            <person name="Liolios K."/>
            <person name="Ivanova N."/>
            <person name="Mavromatis K."/>
            <person name="Ovchinnikova G."/>
            <person name="Pati A."/>
            <person name="Chen A."/>
            <person name="Palaniappan K."/>
            <person name="Land M."/>
            <person name="Hauser L."/>
            <person name="Chang Y.J."/>
            <person name="Jeffries C.D."/>
            <person name="Pukall R."/>
            <person name="Spring S."/>
            <person name="Rohde M."/>
            <person name="Sikorski J."/>
            <person name="Goker M."/>
            <person name="Woyke T."/>
            <person name="Bristow J."/>
            <person name="Eisen J.A."/>
            <person name="Markowitz V."/>
            <person name="Hugenholtz P."/>
            <person name="Kyrpides N.C."/>
            <person name="Klenk H.P."/>
        </authorList>
    </citation>
    <scope>NUCLEOTIDE SEQUENCE [LARGE SCALE GENOMIC DNA]</scope>
    <source>
        <strain evidence="2 3">DSM 12260</strain>
    </source>
</reference>
<evidence type="ECO:0000313" key="2">
    <source>
        <dbReference type="EMBL" id="EFQ23234.1"/>
    </source>
</evidence>
<dbReference type="eggNOG" id="ENOG5033KU3">
    <property type="taxonomic scope" value="Bacteria"/>
</dbReference>
<organism evidence="2 3">
    <name type="scientific">Aminomonas paucivorans DSM 12260</name>
    <dbReference type="NCBI Taxonomy" id="584708"/>
    <lineage>
        <taxon>Bacteria</taxon>
        <taxon>Thermotogati</taxon>
        <taxon>Synergistota</taxon>
        <taxon>Synergistia</taxon>
        <taxon>Synergistales</taxon>
        <taxon>Synergistaceae</taxon>
        <taxon>Aminomonas</taxon>
    </lineage>
</organism>